<keyword evidence="1" id="KW-0472">Membrane</keyword>
<dbReference type="Proteomes" id="UP001426770">
    <property type="component" value="Unassembled WGS sequence"/>
</dbReference>
<dbReference type="EMBL" id="BAABRR010000005">
    <property type="protein sequence ID" value="GAA5518787.1"/>
    <property type="molecule type" value="Genomic_DNA"/>
</dbReference>
<evidence type="ECO:0000256" key="1">
    <source>
        <dbReference type="SAM" id="Phobius"/>
    </source>
</evidence>
<comment type="caution">
    <text evidence="2">The sequence shown here is derived from an EMBL/GenBank/DDBJ whole genome shotgun (WGS) entry which is preliminary data.</text>
</comment>
<feature type="transmembrane region" description="Helical" evidence="1">
    <location>
        <begin position="7"/>
        <end position="27"/>
    </location>
</feature>
<protein>
    <recommendedName>
        <fullName evidence="4">ZIP family metal transporter</fullName>
    </recommendedName>
</protein>
<evidence type="ECO:0008006" key="4">
    <source>
        <dbReference type="Google" id="ProtNLM"/>
    </source>
</evidence>
<reference evidence="2 3" key="1">
    <citation type="submission" date="2024-02" db="EMBL/GenBank/DDBJ databases">
        <title>Lysinimicrobium sediminis NBRC 112286.</title>
        <authorList>
            <person name="Ichikawa N."/>
            <person name="Katano-Makiyama Y."/>
            <person name="Hidaka K."/>
        </authorList>
    </citation>
    <scope>NUCLEOTIDE SEQUENCE [LARGE SCALE GENOMIC DNA]</scope>
    <source>
        <strain evidence="2 3">NBRC 112286</strain>
    </source>
</reference>
<gene>
    <name evidence="2" type="ORF">Lsed01_01220</name>
</gene>
<organism evidence="2 3">
    <name type="scientific">Demequina sediminis</name>
    <dbReference type="NCBI Taxonomy" id="1930058"/>
    <lineage>
        <taxon>Bacteria</taxon>
        <taxon>Bacillati</taxon>
        <taxon>Actinomycetota</taxon>
        <taxon>Actinomycetes</taxon>
        <taxon>Micrococcales</taxon>
        <taxon>Demequinaceae</taxon>
        <taxon>Demequina</taxon>
    </lineage>
</organism>
<proteinExistence type="predicted"/>
<feature type="transmembrane region" description="Helical" evidence="1">
    <location>
        <begin position="33"/>
        <end position="51"/>
    </location>
</feature>
<accession>A0ABP9WG28</accession>
<sequence length="63" mass="6097">MDAIATVVAAGLGIGTLLIGAVIAVSWDVSRRAVASVMAFGAGVMLATLALEPVVEASEAGGV</sequence>
<keyword evidence="3" id="KW-1185">Reference proteome</keyword>
<dbReference type="RefSeq" id="WP_286216382.1">
    <property type="nucleotide sequence ID" value="NZ_AP027736.1"/>
</dbReference>
<evidence type="ECO:0000313" key="2">
    <source>
        <dbReference type="EMBL" id="GAA5518787.1"/>
    </source>
</evidence>
<keyword evidence="1" id="KW-0812">Transmembrane</keyword>
<evidence type="ECO:0000313" key="3">
    <source>
        <dbReference type="Proteomes" id="UP001426770"/>
    </source>
</evidence>
<keyword evidence="1" id="KW-1133">Transmembrane helix</keyword>
<name>A0ABP9WG28_9MICO</name>